<evidence type="ECO:0000259" key="2">
    <source>
        <dbReference type="Pfam" id="PF01841"/>
    </source>
</evidence>
<dbReference type="Proteomes" id="UP000515514">
    <property type="component" value="Chromosome"/>
</dbReference>
<evidence type="ECO:0000313" key="3">
    <source>
        <dbReference type="EMBL" id="QNJ97169.1"/>
    </source>
</evidence>
<dbReference type="InterPro" id="IPR002931">
    <property type="entry name" value="Transglutaminase-like"/>
</dbReference>
<dbReference type="PANTHER" id="PTHR46333:SF2">
    <property type="entry name" value="CYTOKINESIS PROTEIN 3"/>
    <property type="match status" value="1"/>
</dbReference>
<dbReference type="InterPro" id="IPR038765">
    <property type="entry name" value="Papain-like_cys_pep_sf"/>
</dbReference>
<gene>
    <name evidence="3" type="ORF">ALE3EI_0591</name>
</gene>
<feature type="chain" id="PRO_5028974498" description="Transglutaminase-like domain-containing protein" evidence="1">
    <location>
        <begin position="23"/>
        <end position="313"/>
    </location>
</feature>
<sequence length="313" mass="36668">MSKTATLLLYVLFLQVFYCATAQDYQHVDAVIQLYPERFDTPEDLSRFISRDFETDDDKVRAMYSWMIKNIAYDPDEYKMFNFKFKNYRERNQKEEKTRKSIIERTLQKGVAVCEGYAMLLERLCELQGIPNYLVRGDIKTNFDDIGRPFRTVHMWNVIVIDGRSFLFDATWGAGKYRDKFIKEPNYFYYKTPPELLIKNHYPAQYEDALLNEQLSRELFAAWPLILVDQMPLDAIETPASGIIDSQAVMGDIMFSLKIPITTQISYSYGFEKMVVSSEEINGMTTFKVPLELGQRQLLIYFDDKPALGYKIK</sequence>
<dbReference type="KEGG" id="alti:ALE3EI_0591"/>
<dbReference type="Pfam" id="PF01841">
    <property type="entry name" value="Transglut_core"/>
    <property type="match status" value="1"/>
</dbReference>
<keyword evidence="4" id="KW-1185">Reference proteome</keyword>
<dbReference type="SUPFAM" id="SSF54001">
    <property type="entry name" value="Cysteine proteinases"/>
    <property type="match status" value="1"/>
</dbReference>
<evidence type="ECO:0000313" key="4">
    <source>
        <dbReference type="Proteomes" id="UP000515514"/>
    </source>
</evidence>
<protein>
    <recommendedName>
        <fullName evidence="2">Transglutaminase-like domain-containing protein</fullName>
    </recommendedName>
</protein>
<dbReference type="InterPro" id="IPR052557">
    <property type="entry name" value="CAP/Cytokinesis_protein"/>
</dbReference>
<dbReference type="PANTHER" id="PTHR46333">
    <property type="entry name" value="CYTOKINESIS PROTEIN 3"/>
    <property type="match status" value="1"/>
</dbReference>
<proteinExistence type="predicted"/>
<dbReference type="RefSeq" id="WP_186990699.1">
    <property type="nucleotide sequence ID" value="NZ_CP052909.1"/>
</dbReference>
<dbReference type="GO" id="GO:0005737">
    <property type="term" value="C:cytoplasm"/>
    <property type="evidence" value="ECO:0007669"/>
    <property type="project" value="TreeGrafter"/>
</dbReference>
<evidence type="ECO:0000256" key="1">
    <source>
        <dbReference type="SAM" id="SignalP"/>
    </source>
</evidence>
<feature type="domain" description="Transglutaminase-like" evidence="2">
    <location>
        <begin position="50"/>
        <end position="165"/>
    </location>
</feature>
<feature type="signal peptide" evidence="1">
    <location>
        <begin position="1"/>
        <end position="22"/>
    </location>
</feature>
<organism evidence="3 4">
    <name type="scientific">Constantimarinum furrinae</name>
    <dbReference type="NCBI Taxonomy" id="2562285"/>
    <lineage>
        <taxon>Bacteria</taxon>
        <taxon>Pseudomonadati</taxon>
        <taxon>Bacteroidota</taxon>
        <taxon>Flavobacteriia</taxon>
        <taxon>Flavobacteriales</taxon>
        <taxon>Flavobacteriaceae</taxon>
        <taxon>Altibacter/Constantimarinum group</taxon>
        <taxon>Constantimarinum</taxon>
    </lineage>
</organism>
<dbReference type="EMBL" id="CP052909">
    <property type="protein sequence ID" value="QNJ97169.1"/>
    <property type="molecule type" value="Genomic_DNA"/>
</dbReference>
<dbReference type="AlphaFoldDB" id="A0A7G8PS53"/>
<dbReference type="Gene3D" id="3.10.620.30">
    <property type="match status" value="1"/>
</dbReference>
<reference evidence="3 4" key="1">
    <citation type="submission" date="2020-04" db="EMBL/GenBank/DDBJ databases">
        <title>Genome sequence of Altibacter aquimarinus strain ALE3EI.</title>
        <authorList>
            <person name="Oh H.-M."/>
            <person name="Jang D."/>
        </authorList>
    </citation>
    <scope>NUCLEOTIDE SEQUENCE [LARGE SCALE GENOMIC DNA]</scope>
    <source>
        <strain evidence="3 4">ALE3EI</strain>
    </source>
</reference>
<name>A0A7G8PS53_9FLAO</name>
<accession>A0A7G8PS53</accession>
<keyword evidence="1" id="KW-0732">Signal</keyword>